<evidence type="ECO:0000313" key="2">
    <source>
        <dbReference type="EMBL" id="KAG7395769.1"/>
    </source>
</evidence>
<organism evidence="2 3">
    <name type="scientific">Phytophthora boehmeriae</name>
    <dbReference type="NCBI Taxonomy" id="109152"/>
    <lineage>
        <taxon>Eukaryota</taxon>
        <taxon>Sar</taxon>
        <taxon>Stramenopiles</taxon>
        <taxon>Oomycota</taxon>
        <taxon>Peronosporomycetes</taxon>
        <taxon>Peronosporales</taxon>
        <taxon>Peronosporaceae</taxon>
        <taxon>Phytophthora</taxon>
    </lineage>
</organism>
<evidence type="ECO:0008006" key="4">
    <source>
        <dbReference type="Google" id="ProtNLM"/>
    </source>
</evidence>
<evidence type="ECO:0000313" key="3">
    <source>
        <dbReference type="Proteomes" id="UP000693981"/>
    </source>
</evidence>
<dbReference type="Proteomes" id="UP000693981">
    <property type="component" value="Unassembled WGS sequence"/>
</dbReference>
<protein>
    <recommendedName>
        <fullName evidence="4">M96 mating-specific protein family</fullName>
    </recommendedName>
</protein>
<reference evidence="2" key="1">
    <citation type="submission" date="2021-02" db="EMBL/GenBank/DDBJ databases">
        <authorList>
            <person name="Palmer J.M."/>
        </authorList>
    </citation>
    <scope>NUCLEOTIDE SEQUENCE</scope>
    <source>
        <strain evidence="2">SCRP23</strain>
    </source>
</reference>
<proteinExistence type="predicted"/>
<sequence>MSATFHEDTHALDEALSLFTDLGNDFLSPTYPFDQSVASLSTEKVAVKTEPSSSSECNAVPVKEEANPAKTTQTAAAKPKKKRIRRQKLELNYLRELVVKLEDQMTELKTKQNEPQDDKQKAVEAAPSIWKGIAERQLKERERAETKNQKLRMSLEGQLKLATKLEKILRKRPRNEETEVLTDIKRFKPLMDTAVAPTDDEIFADQLAHVQRAHLAVDQLFSGPEYADRSAMFCDIHVMNDPNSDTGVAFVTKSNCMLPFDVHVTEKAFWRAFVKEGTPNLCYFLDERVSTDTLVARSYGLVFDAGCFRVNVRGKQTFRKFVSDNCVMLMWKAISEPVEINGTKFNGLRINQTVWIVFHGVNLEDTADAVVKNEFDGHTTTPGFTTSTSLQSYSKMTLELQDDIVDQELQVGALTDFVVNSHDTITEVCGKMINDVILEEDWNLNGWLDNIAL</sequence>
<accession>A0A8T1WVC5</accession>
<dbReference type="OrthoDB" id="106293at2759"/>
<evidence type="ECO:0000256" key="1">
    <source>
        <dbReference type="SAM" id="Coils"/>
    </source>
</evidence>
<comment type="caution">
    <text evidence="2">The sequence shown here is derived from an EMBL/GenBank/DDBJ whole genome shotgun (WGS) entry which is preliminary data.</text>
</comment>
<keyword evidence="1" id="KW-0175">Coiled coil</keyword>
<dbReference type="AlphaFoldDB" id="A0A8T1WVC5"/>
<dbReference type="PANTHER" id="PTHR35796">
    <property type="entry name" value="HYPOTHETICAL CYTOSOLIC PROTEIN"/>
    <property type="match status" value="1"/>
</dbReference>
<feature type="coiled-coil region" evidence="1">
    <location>
        <begin position="84"/>
        <end position="154"/>
    </location>
</feature>
<keyword evidence="3" id="KW-1185">Reference proteome</keyword>
<gene>
    <name evidence="2" type="ORF">PHYBOEH_003204</name>
</gene>
<name>A0A8T1WVC5_9STRA</name>
<dbReference type="PANTHER" id="PTHR35796:SF3">
    <property type="entry name" value="BHLH DOMAIN-CONTAINING PROTEIN"/>
    <property type="match status" value="1"/>
</dbReference>
<dbReference type="EMBL" id="JAGDFL010000189">
    <property type="protein sequence ID" value="KAG7395769.1"/>
    <property type="molecule type" value="Genomic_DNA"/>
</dbReference>